<feature type="transmembrane region" description="Helical" evidence="7">
    <location>
        <begin position="331"/>
        <end position="349"/>
    </location>
</feature>
<feature type="transmembrane region" description="Helical" evidence="7">
    <location>
        <begin position="461"/>
        <end position="481"/>
    </location>
</feature>
<keyword evidence="3 7" id="KW-0812">Transmembrane</keyword>
<name>A0ABW3P5S3_9SPHN</name>
<evidence type="ECO:0000256" key="4">
    <source>
        <dbReference type="ARBA" id="ARBA00022989"/>
    </source>
</evidence>
<dbReference type="SUPFAM" id="SSF56784">
    <property type="entry name" value="HAD-like"/>
    <property type="match status" value="1"/>
</dbReference>
<reference evidence="9" key="1">
    <citation type="journal article" date="2019" name="Int. J. Syst. Evol. Microbiol.">
        <title>The Global Catalogue of Microorganisms (GCM) 10K type strain sequencing project: providing services to taxonomists for standard genome sequencing and annotation.</title>
        <authorList>
            <consortium name="The Broad Institute Genomics Platform"/>
            <consortium name="The Broad Institute Genome Sequencing Center for Infectious Disease"/>
            <person name="Wu L."/>
            <person name="Ma J."/>
        </authorList>
    </citation>
    <scope>NUCLEOTIDE SEQUENCE [LARGE SCALE GENOMIC DNA]</scope>
    <source>
        <strain evidence="9">CCUG 54329</strain>
    </source>
</reference>
<dbReference type="EMBL" id="JBHTLS010000134">
    <property type="protein sequence ID" value="MFD1107070.1"/>
    <property type="molecule type" value="Genomic_DNA"/>
</dbReference>
<keyword evidence="5 7" id="KW-0472">Membrane</keyword>
<keyword evidence="4 7" id="KW-1133">Transmembrane helix</keyword>
<comment type="subcellular location">
    <subcellularLocation>
        <location evidence="1">Membrane</location>
        <topology evidence="1">Multi-pass membrane protein</topology>
    </subcellularLocation>
</comment>
<dbReference type="NCBIfam" id="NF006088">
    <property type="entry name" value="PRK08238.1"/>
    <property type="match status" value="1"/>
</dbReference>
<feature type="transmembrane region" description="Helical" evidence="7">
    <location>
        <begin position="301"/>
        <end position="325"/>
    </location>
</feature>
<evidence type="ECO:0000256" key="1">
    <source>
        <dbReference type="ARBA" id="ARBA00004141"/>
    </source>
</evidence>
<evidence type="ECO:0000256" key="2">
    <source>
        <dbReference type="ARBA" id="ARBA00022475"/>
    </source>
</evidence>
<dbReference type="InterPro" id="IPR039653">
    <property type="entry name" value="Prenyltransferase"/>
</dbReference>
<dbReference type="InterPro" id="IPR000537">
    <property type="entry name" value="UbiA_prenyltransferase"/>
</dbReference>
<proteinExistence type="predicted"/>
<dbReference type="Proteomes" id="UP001597203">
    <property type="component" value="Unassembled WGS sequence"/>
</dbReference>
<feature type="transmembrane region" description="Helical" evidence="7">
    <location>
        <begin position="423"/>
        <end position="449"/>
    </location>
</feature>
<keyword evidence="2" id="KW-1003">Cell membrane</keyword>
<dbReference type="InterPro" id="IPR044878">
    <property type="entry name" value="UbiA_sf"/>
</dbReference>
<evidence type="ECO:0000256" key="6">
    <source>
        <dbReference type="SAM" id="MobiDB-lite"/>
    </source>
</evidence>
<evidence type="ECO:0000256" key="3">
    <source>
        <dbReference type="ARBA" id="ARBA00022692"/>
    </source>
</evidence>
<comment type="caution">
    <text evidence="8">The sequence shown here is derived from an EMBL/GenBank/DDBJ whole genome shotgun (WGS) entry which is preliminary data.</text>
</comment>
<feature type="transmembrane region" description="Helical" evidence="7">
    <location>
        <begin position="493"/>
        <end position="514"/>
    </location>
</feature>
<dbReference type="Gene3D" id="1.10.357.140">
    <property type="entry name" value="UbiA prenyltransferase"/>
    <property type="match status" value="1"/>
</dbReference>
<gene>
    <name evidence="8" type="ORF">ACFQ24_19575</name>
</gene>
<dbReference type="PANTHER" id="PTHR11048">
    <property type="entry name" value="PRENYLTRANSFERASES"/>
    <property type="match status" value="1"/>
</dbReference>
<organism evidence="8 9">
    <name type="scientific">Sphingobium olei</name>
    <dbReference type="NCBI Taxonomy" id="420955"/>
    <lineage>
        <taxon>Bacteria</taxon>
        <taxon>Pseudomonadati</taxon>
        <taxon>Pseudomonadota</taxon>
        <taxon>Alphaproteobacteria</taxon>
        <taxon>Sphingomonadales</taxon>
        <taxon>Sphingomonadaceae</taxon>
        <taxon>Sphingobium</taxon>
    </lineage>
</organism>
<keyword evidence="9" id="KW-1185">Reference proteome</keyword>
<feature type="transmembrane region" description="Helical" evidence="7">
    <location>
        <begin position="260"/>
        <end position="281"/>
    </location>
</feature>
<evidence type="ECO:0000256" key="5">
    <source>
        <dbReference type="ARBA" id="ARBA00023136"/>
    </source>
</evidence>
<dbReference type="InterPro" id="IPR023214">
    <property type="entry name" value="HAD_sf"/>
</dbReference>
<evidence type="ECO:0000313" key="8">
    <source>
        <dbReference type="EMBL" id="MFD1107070.1"/>
    </source>
</evidence>
<dbReference type="InterPro" id="IPR036412">
    <property type="entry name" value="HAD-like_sf"/>
</dbReference>
<dbReference type="RefSeq" id="WP_380914289.1">
    <property type="nucleotide sequence ID" value="NZ_JBHTLS010000134.1"/>
</dbReference>
<dbReference type="Gene3D" id="3.40.50.1000">
    <property type="entry name" value="HAD superfamily/HAD-like"/>
    <property type="match status" value="1"/>
</dbReference>
<evidence type="ECO:0000256" key="7">
    <source>
        <dbReference type="SAM" id="Phobius"/>
    </source>
</evidence>
<evidence type="ECO:0000313" key="9">
    <source>
        <dbReference type="Proteomes" id="UP001597203"/>
    </source>
</evidence>
<dbReference type="PANTHER" id="PTHR11048:SF5">
    <property type="entry name" value="DECAPRENYL-PHOSPHATE PHOSPHORIBOSYLTRANSFERASE"/>
    <property type="match status" value="1"/>
</dbReference>
<sequence length="515" mass="55906">MALRGEEARSAGKRNGLQAKGNMGQLDDPAVQDGVLMEPGARSAAGPVPLVVDLDGTLIRSDLLVETFFHAVGADPRNAWRLIPALLRGKAEFKAAIADAASIDASTLPFEDAVLDYIRRESALGRPVYLASASHADHVRAIAEHLGIFAGWLASDGVVNLAGHAKAARLVEMFGQGGFDYIGNSKADLPVWAVARRCIAINVDGGVRRQIASRHRDAEHLSPAPRSWKRWHKMLRVHQYAKNGLVFVPLLTSHTINPGLILLALAAFVAFSFCASSVYIINDLVDLKSDRAHPRKRLRPLAAGLVSPFAAIAVAGLLLASAFAIALAVGLPFTAVLMGYFLLTCAYSFSLKRKMLVDAIVLAMLYSIRVIGGSAAVGIWMSEWLLGFSMFIFTSLALVKRYTELSVRLDASLPDPSNRNYRVADLPIVATLAAAAGFNAVTVFALYVSSDSVRQLYRHPTLLWLICPILMYWIARVLMLAHRRLMDDDPIAFALRDWRSCVCLVGIVTIMLAAS</sequence>
<accession>A0ABW3P5S3</accession>
<feature type="compositionally biased region" description="Basic and acidic residues" evidence="6">
    <location>
        <begin position="1"/>
        <end position="10"/>
    </location>
</feature>
<feature type="region of interest" description="Disordered" evidence="6">
    <location>
        <begin position="1"/>
        <end position="30"/>
    </location>
</feature>
<protein>
    <submittedName>
        <fullName evidence="8">UbiA family prenyltransferase</fullName>
    </submittedName>
</protein>
<dbReference type="Pfam" id="PF01040">
    <property type="entry name" value="UbiA"/>
    <property type="match status" value="1"/>
</dbReference>
<dbReference type="CDD" id="cd13963">
    <property type="entry name" value="PT_UbiA_2"/>
    <property type="match status" value="1"/>
</dbReference>